<comment type="caution">
    <text evidence="1">The sequence shown here is derived from an EMBL/GenBank/DDBJ whole genome shotgun (WGS) entry which is preliminary data.</text>
</comment>
<protein>
    <submittedName>
        <fullName evidence="1">ABC transporter substrate-binding protein</fullName>
    </submittedName>
</protein>
<proteinExistence type="predicted"/>
<sequence>MVAYVRAGAALHDLGVTPVGVYGSNHDGALPDPAKSGGLTAAGVPYLGPGPELTDEVLDGLRPDLVVDVTYDEKYPYSLTRPLGVPLVALSVGGAPLPALLGRFADLARSLAEDGRLPRTGADPLAVAERAVRDAVAAAPGVRVLALSGAGDEQVHLARPATWPELRHLVELGVELVEPAPGGGVNWLTTTPEEALSLAPDVVLADNRAHASPPPVPPGARLADWNPETPPSAAATARFLHAVAAAVGSVRR</sequence>
<evidence type="ECO:0000313" key="2">
    <source>
        <dbReference type="Proteomes" id="UP001522868"/>
    </source>
</evidence>
<reference evidence="1 2" key="1">
    <citation type="submission" date="2022-04" db="EMBL/GenBank/DDBJ databases">
        <title>Streptomyces sp. nov. LCR6-01 isolated from Lichen of Dirinaria sp.</title>
        <authorList>
            <person name="Kanchanasin P."/>
            <person name="Tanasupawat S."/>
            <person name="Phongsopitanun W."/>
        </authorList>
    </citation>
    <scope>NUCLEOTIDE SEQUENCE [LARGE SCALE GENOMIC DNA]</scope>
    <source>
        <strain evidence="1 2">LCR6-01</strain>
    </source>
</reference>
<dbReference type="EMBL" id="JALPTH010000036">
    <property type="protein sequence ID" value="MCK8681161.1"/>
    <property type="molecule type" value="Genomic_DNA"/>
</dbReference>
<dbReference type="Gene3D" id="3.40.50.1980">
    <property type="entry name" value="Nitrogenase molybdenum iron protein domain"/>
    <property type="match status" value="2"/>
</dbReference>
<accession>A0ABT0IIK7</accession>
<gene>
    <name evidence="1" type="ORF">M1O15_27965</name>
</gene>
<name>A0ABT0IIK7_9ACTN</name>
<keyword evidence="2" id="KW-1185">Reference proteome</keyword>
<organism evidence="1 2">
    <name type="scientific">Streptomyces lichenis</name>
    <dbReference type="NCBI Taxonomy" id="2306967"/>
    <lineage>
        <taxon>Bacteria</taxon>
        <taxon>Bacillati</taxon>
        <taxon>Actinomycetota</taxon>
        <taxon>Actinomycetes</taxon>
        <taxon>Kitasatosporales</taxon>
        <taxon>Streptomycetaceae</taxon>
        <taxon>Streptomyces</taxon>
    </lineage>
</organism>
<evidence type="ECO:0000313" key="1">
    <source>
        <dbReference type="EMBL" id="MCK8681161.1"/>
    </source>
</evidence>
<dbReference type="Proteomes" id="UP001522868">
    <property type="component" value="Unassembled WGS sequence"/>
</dbReference>
<dbReference type="SUPFAM" id="SSF53807">
    <property type="entry name" value="Helical backbone' metal receptor"/>
    <property type="match status" value="1"/>
</dbReference>